<dbReference type="Proteomes" id="UP000008076">
    <property type="component" value="Unassembled WGS sequence"/>
</dbReference>
<dbReference type="EMBL" id="DS547865">
    <property type="protein sequence ID" value="EDR29950.1"/>
    <property type="molecule type" value="Genomic_DNA"/>
</dbReference>
<dbReference type="RefSeq" id="XP_001733924.1">
    <property type="nucleotide sequence ID" value="XM_001733872.1"/>
</dbReference>
<sequence length="268" mass="30293">MLVKLINQNGQQSFFPEPNHTFNQVSITTDVRPPLQTLTHTFTNNGNYTLKPDENHYGLKEVNTTINVQPALQSKNISIQQNTTTTYTPDSNYSGFSEITITTNIPEETHIFNKLYYSNGSTISPINYPTLIIDLPTNTEESSWSELNIPYSEKTTLVRSKYTTRPFYIKPPNSMGYLTLKFSNSGKIIPQYLYDDQLSLAAQEKALIIPLQAISTANLNTLLLLMLNDDDDITQQKNSMTITIAKNAYSNAHLPPSLFSNRWKALNN</sequence>
<dbReference type="GeneID" id="5878810"/>
<accession>B0E6A4</accession>
<evidence type="ECO:0000313" key="2">
    <source>
        <dbReference type="Proteomes" id="UP000008076"/>
    </source>
</evidence>
<dbReference type="OrthoDB" id="31823at2759"/>
<evidence type="ECO:0000313" key="1">
    <source>
        <dbReference type="EMBL" id="EDR29950.1"/>
    </source>
</evidence>
<keyword evidence="2" id="KW-1185">Reference proteome</keyword>
<dbReference type="eggNOG" id="ENOG502RDPS">
    <property type="taxonomic scope" value="Eukaryota"/>
</dbReference>
<dbReference type="KEGG" id="edi:EDI_316480"/>
<gene>
    <name evidence="1" type="ORF">EDI_316480</name>
</gene>
<dbReference type="AlphaFoldDB" id="B0E6A4"/>
<reference evidence="2" key="1">
    <citation type="submission" date="2007-12" db="EMBL/GenBank/DDBJ databases">
        <title>Annotation of Entamoeba dispar SAW760.</title>
        <authorList>
            <person name="Lorenzi H."/>
            <person name="Inman J."/>
            <person name="Schobel S."/>
            <person name="Amedeo P."/>
            <person name="Caler E."/>
        </authorList>
    </citation>
    <scope>NUCLEOTIDE SEQUENCE [LARGE SCALE GENOMIC DNA]</scope>
    <source>
        <strain evidence="2">ATCC PRA-260 / SAW760</strain>
    </source>
</reference>
<name>B0E6A4_ENTDS</name>
<proteinExistence type="predicted"/>
<dbReference type="VEuPathDB" id="AmoebaDB:EDI_316480"/>
<protein>
    <submittedName>
        <fullName evidence="1">Uncharacterized protein</fullName>
    </submittedName>
</protein>
<organism evidence="2">
    <name type="scientific">Entamoeba dispar (strain ATCC PRA-260 / SAW760)</name>
    <dbReference type="NCBI Taxonomy" id="370354"/>
    <lineage>
        <taxon>Eukaryota</taxon>
        <taxon>Amoebozoa</taxon>
        <taxon>Evosea</taxon>
        <taxon>Archamoebae</taxon>
        <taxon>Mastigamoebida</taxon>
        <taxon>Entamoebidae</taxon>
        <taxon>Entamoeba</taxon>
    </lineage>
</organism>